<evidence type="ECO:0000313" key="2">
    <source>
        <dbReference type="EMBL" id="CAK0813268.1"/>
    </source>
</evidence>
<accession>A0ABN9R6Z6</accession>
<keyword evidence="3" id="KW-1185">Reference proteome</keyword>
<feature type="compositionally biased region" description="Basic and acidic residues" evidence="1">
    <location>
        <begin position="7"/>
        <end position="20"/>
    </location>
</feature>
<sequence length="158" mass="18040">MPGSGCADRESRAGTRDVKKQWHQGQRPLNSHYVLPTGTIDNFKCGTLLARWCILRPAAAKKEPGERRRAKRAAVTEKQSSTGGTTDCTNRTRRRSMRISWMGAGLPWRRLRRRPWRTGGAPGRRSKIYPRYPHGCSQLYIHAVMYYLEDAIKKKGKS</sequence>
<comment type="caution">
    <text evidence="2">The sequence shown here is derived from an EMBL/GenBank/DDBJ whole genome shotgun (WGS) entry which is preliminary data.</text>
</comment>
<feature type="compositionally biased region" description="Polar residues" evidence="1">
    <location>
        <begin position="77"/>
        <end position="89"/>
    </location>
</feature>
<dbReference type="EMBL" id="CAUYUJ010005336">
    <property type="protein sequence ID" value="CAK0813268.1"/>
    <property type="molecule type" value="Genomic_DNA"/>
</dbReference>
<evidence type="ECO:0000256" key="1">
    <source>
        <dbReference type="SAM" id="MobiDB-lite"/>
    </source>
</evidence>
<name>A0ABN9R6Z6_9DINO</name>
<feature type="region of interest" description="Disordered" evidence="1">
    <location>
        <begin position="1"/>
        <end position="24"/>
    </location>
</feature>
<protein>
    <submittedName>
        <fullName evidence="2">Uncharacterized protein</fullName>
    </submittedName>
</protein>
<evidence type="ECO:0000313" key="3">
    <source>
        <dbReference type="Proteomes" id="UP001189429"/>
    </source>
</evidence>
<proteinExistence type="predicted"/>
<dbReference type="Proteomes" id="UP001189429">
    <property type="component" value="Unassembled WGS sequence"/>
</dbReference>
<reference evidence="2" key="1">
    <citation type="submission" date="2023-10" db="EMBL/GenBank/DDBJ databases">
        <authorList>
            <person name="Chen Y."/>
            <person name="Shah S."/>
            <person name="Dougan E. K."/>
            <person name="Thang M."/>
            <person name="Chan C."/>
        </authorList>
    </citation>
    <scope>NUCLEOTIDE SEQUENCE [LARGE SCALE GENOMIC DNA]</scope>
</reference>
<gene>
    <name evidence="2" type="ORF">PCOR1329_LOCUS17268</name>
</gene>
<organism evidence="2 3">
    <name type="scientific">Prorocentrum cordatum</name>
    <dbReference type="NCBI Taxonomy" id="2364126"/>
    <lineage>
        <taxon>Eukaryota</taxon>
        <taxon>Sar</taxon>
        <taxon>Alveolata</taxon>
        <taxon>Dinophyceae</taxon>
        <taxon>Prorocentrales</taxon>
        <taxon>Prorocentraceae</taxon>
        <taxon>Prorocentrum</taxon>
    </lineage>
</organism>
<feature type="region of interest" description="Disordered" evidence="1">
    <location>
        <begin position="61"/>
        <end position="92"/>
    </location>
</feature>